<evidence type="ECO:0000259" key="3">
    <source>
        <dbReference type="Pfam" id="PF25876"/>
    </source>
</evidence>
<gene>
    <name evidence="6" type="ORF">N800_15075</name>
</gene>
<dbReference type="InterPro" id="IPR058792">
    <property type="entry name" value="Beta-barrel_RND_2"/>
</dbReference>
<dbReference type="Gene3D" id="2.40.50.100">
    <property type="match status" value="1"/>
</dbReference>
<organism evidence="6 7">
    <name type="scientific">Lysobacter daejeonensis GH1-9</name>
    <dbReference type="NCBI Taxonomy" id="1385517"/>
    <lineage>
        <taxon>Bacteria</taxon>
        <taxon>Pseudomonadati</taxon>
        <taxon>Pseudomonadota</taxon>
        <taxon>Gammaproteobacteria</taxon>
        <taxon>Lysobacterales</taxon>
        <taxon>Lysobacteraceae</taxon>
        <taxon>Aerolutibacter</taxon>
    </lineage>
</organism>
<dbReference type="PANTHER" id="PTHR30469:SF18">
    <property type="entry name" value="RESISTANCE-NODULATION-CELL DIVISION (RND) EFFLUX MEMBRANE FUSION PROTEIN-RELATED"/>
    <property type="match status" value="1"/>
</dbReference>
<name>A0A0A0EXP4_9GAMM</name>
<feature type="domain" description="CzcB-like C-terminal circularly permuted SH3-like" evidence="5">
    <location>
        <begin position="286"/>
        <end position="340"/>
    </location>
</feature>
<dbReference type="PROSITE" id="PS51257">
    <property type="entry name" value="PROKAR_LIPOPROTEIN"/>
    <property type="match status" value="1"/>
</dbReference>
<dbReference type="Pfam" id="PF25975">
    <property type="entry name" value="CzcB_C"/>
    <property type="match status" value="1"/>
</dbReference>
<dbReference type="GO" id="GO:1990281">
    <property type="term" value="C:efflux pump complex"/>
    <property type="evidence" value="ECO:0007669"/>
    <property type="project" value="TreeGrafter"/>
</dbReference>
<dbReference type="GO" id="GO:0015562">
    <property type="term" value="F:efflux transmembrane transporter activity"/>
    <property type="evidence" value="ECO:0007669"/>
    <property type="project" value="TreeGrafter"/>
</dbReference>
<dbReference type="Pfam" id="PF25954">
    <property type="entry name" value="Beta-barrel_RND_2"/>
    <property type="match status" value="1"/>
</dbReference>
<comment type="similarity">
    <text evidence="1">Belongs to the membrane fusion protein (MFP) (TC 8.A.1) family.</text>
</comment>
<dbReference type="eggNOG" id="COG0845">
    <property type="taxonomic scope" value="Bacteria"/>
</dbReference>
<keyword evidence="2" id="KW-0732">Signal</keyword>
<evidence type="ECO:0000259" key="4">
    <source>
        <dbReference type="Pfam" id="PF25954"/>
    </source>
</evidence>
<dbReference type="Proteomes" id="UP000029998">
    <property type="component" value="Unassembled WGS sequence"/>
</dbReference>
<evidence type="ECO:0000313" key="7">
    <source>
        <dbReference type="Proteomes" id="UP000029998"/>
    </source>
</evidence>
<dbReference type="Pfam" id="PF25876">
    <property type="entry name" value="HH_MFP_RND"/>
    <property type="match status" value="1"/>
</dbReference>
<dbReference type="InterPro" id="IPR058649">
    <property type="entry name" value="CzcB_C"/>
</dbReference>
<comment type="caution">
    <text evidence="6">The sequence shown here is derived from an EMBL/GenBank/DDBJ whole genome shotgun (WGS) entry which is preliminary data.</text>
</comment>
<dbReference type="Gene3D" id="2.40.30.170">
    <property type="match status" value="1"/>
</dbReference>
<evidence type="ECO:0000256" key="2">
    <source>
        <dbReference type="SAM" id="SignalP"/>
    </source>
</evidence>
<dbReference type="NCBIfam" id="TIGR01730">
    <property type="entry name" value="RND_mfp"/>
    <property type="match status" value="1"/>
</dbReference>
<evidence type="ECO:0000313" key="6">
    <source>
        <dbReference type="EMBL" id="KGM55284.1"/>
    </source>
</evidence>
<evidence type="ECO:0000256" key="1">
    <source>
        <dbReference type="ARBA" id="ARBA00009477"/>
    </source>
</evidence>
<feature type="signal peptide" evidence="2">
    <location>
        <begin position="1"/>
        <end position="17"/>
    </location>
</feature>
<dbReference type="AlphaFoldDB" id="A0A0A0EXP4"/>
<dbReference type="OrthoDB" id="5730196at2"/>
<dbReference type="PANTHER" id="PTHR30469">
    <property type="entry name" value="MULTIDRUG RESISTANCE PROTEIN MDTA"/>
    <property type="match status" value="1"/>
</dbReference>
<feature type="domain" description="Multidrug resistance protein MdtA-like alpha-helical hairpin" evidence="3">
    <location>
        <begin position="100"/>
        <end position="168"/>
    </location>
</feature>
<sequence length="360" mass="36890">MKRLRTSLIASALLALAACGHEPAAPKLPALPELQTLTVGAGADTTGRSWDGVVEAVQQADLTAQTAGRVTVVNVDVNDRVAKGDVLLRLTAVEQQAGVNTARAQLRAADAAASEAEANYRRYAALAGGQYVSRAQIDQARAARDSAVAARDAARAQVAQAGQQTEYTVVRAPFAGLVSARRVEPGESVAPGQPLMAVYAPGALRIEVQVPQSEADAIRVANRARVALADGRTVDAAEVVVFPAADPSTHSVGVRVTLPVMAKAPAPGVTAKVLFPISGVSPAAAVSVPVGALVQRGEVSGVYVIAGNRIGLRQVRLGQRSDERVEVLAGLKAGDVVAADPVAAVQALAAQRKAVEAGND</sequence>
<dbReference type="InterPro" id="IPR006143">
    <property type="entry name" value="RND_pump_MFP"/>
</dbReference>
<dbReference type="SUPFAM" id="SSF111369">
    <property type="entry name" value="HlyD-like secretion proteins"/>
    <property type="match status" value="1"/>
</dbReference>
<dbReference type="EMBL" id="AVPU01000006">
    <property type="protein sequence ID" value="KGM55284.1"/>
    <property type="molecule type" value="Genomic_DNA"/>
</dbReference>
<evidence type="ECO:0000259" key="5">
    <source>
        <dbReference type="Pfam" id="PF25975"/>
    </source>
</evidence>
<dbReference type="RefSeq" id="WP_036135599.1">
    <property type="nucleotide sequence ID" value="NZ_AVPU01000006.1"/>
</dbReference>
<dbReference type="Gene3D" id="1.10.287.470">
    <property type="entry name" value="Helix hairpin bin"/>
    <property type="match status" value="1"/>
</dbReference>
<dbReference type="Gene3D" id="2.40.420.20">
    <property type="match status" value="1"/>
</dbReference>
<dbReference type="STRING" id="1385517.N800_15075"/>
<protein>
    <submittedName>
        <fullName evidence="6">Uncharacterized protein</fullName>
    </submittedName>
</protein>
<accession>A0A0A0EXP4</accession>
<keyword evidence="7" id="KW-1185">Reference proteome</keyword>
<proteinExistence type="inferred from homology"/>
<feature type="chain" id="PRO_5001962638" evidence="2">
    <location>
        <begin position="18"/>
        <end position="360"/>
    </location>
</feature>
<dbReference type="InterPro" id="IPR058624">
    <property type="entry name" value="MdtA-like_HH"/>
</dbReference>
<reference evidence="6 7" key="1">
    <citation type="submission" date="2013-08" db="EMBL/GenBank/DDBJ databases">
        <title>Genome sequencing of Lysobacter.</title>
        <authorList>
            <person name="Zhang S."/>
            <person name="Wang G."/>
        </authorList>
    </citation>
    <scope>NUCLEOTIDE SEQUENCE [LARGE SCALE GENOMIC DNA]</scope>
    <source>
        <strain evidence="6 7">GH1-9</strain>
    </source>
</reference>
<feature type="domain" description="CusB-like beta-barrel" evidence="4">
    <location>
        <begin position="206"/>
        <end position="273"/>
    </location>
</feature>